<reference evidence="1" key="1">
    <citation type="submission" date="2018-11" db="EMBL/GenBank/DDBJ databases">
        <authorList>
            <person name="Grassa J C."/>
        </authorList>
    </citation>
    <scope>NUCLEOTIDE SEQUENCE [LARGE SCALE GENOMIC DNA]</scope>
</reference>
<organism evidence="1 2">
    <name type="scientific">Cannabis sativa</name>
    <name type="common">Hemp</name>
    <name type="synonym">Marijuana</name>
    <dbReference type="NCBI Taxonomy" id="3483"/>
    <lineage>
        <taxon>Eukaryota</taxon>
        <taxon>Viridiplantae</taxon>
        <taxon>Streptophyta</taxon>
        <taxon>Embryophyta</taxon>
        <taxon>Tracheophyta</taxon>
        <taxon>Spermatophyta</taxon>
        <taxon>Magnoliopsida</taxon>
        <taxon>eudicotyledons</taxon>
        <taxon>Gunneridae</taxon>
        <taxon>Pentapetalae</taxon>
        <taxon>rosids</taxon>
        <taxon>fabids</taxon>
        <taxon>Rosales</taxon>
        <taxon>Cannabaceae</taxon>
        <taxon>Cannabis</taxon>
    </lineage>
</organism>
<evidence type="ECO:0000313" key="2">
    <source>
        <dbReference type="Proteomes" id="UP000596661"/>
    </source>
</evidence>
<dbReference type="AlphaFoldDB" id="A0A803P8Y2"/>
<evidence type="ECO:0008006" key="3">
    <source>
        <dbReference type="Google" id="ProtNLM"/>
    </source>
</evidence>
<protein>
    <recommendedName>
        <fullName evidence="3">Reverse transcriptase Ty1/copia-type domain-containing protein</fullName>
    </recommendedName>
</protein>
<dbReference type="PANTHER" id="PTHR11439:SF467">
    <property type="entry name" value="INTEGRASE CATALYTIC DOMAIN-CONTAINING PROTEIN"/>
    <property type="match status" value="1"/>
</dbReference>
<proteinExistence type="predicted"/>
<dbReference type="PANTHER" id="PTHR11439">
    <property type="entry name" value="GAG-POL-RELATED RETROTRANSPOSON"/>
    <property type="match status" value="1"/>
</dbReference>
<dbReference type="EMBL" id="UZAU01000253">
    <property type="status" value="NOT_ANNOTATED_CDS"/>
    <property type="molecule type" value="Genomic_DNA"/>
</dbReference>
<dbReference type="Proteomes" id="UP000596661">
    <property type="component" value="Chromosome 3"/>
</dbReference>
<reference evidence="1" key="2">
    <citation type="submission" date="2021-03" db="UniProtKB">
        <authorList>
            <consortium name="EnsemblPlants"/>
        </authorList>
    </citation>
    <scope>IDENTIFICATION</scope>
</reference>
<dbReference type="EnsemblPlants" id="evm.model.03.407">
    <property type="protein sequence ID" value="cds.evm.model.03.407"/>
    <property type="gene ID" value="evm.TU.03.407"/>
</dbReference>
<dbReference type="Gramene" id="evm.model.03.407">
    <property type="protein sequence ID" value="cds.evm.model.03.407"/>
    <property type="gene ID" value="evm.TU.03.407"/>
</dbReference>
<evidence type="ECO:0000313" key="1">
    <source>
        <dbReference type="EnsemblPlants" id="cds.evm.model.03.407"/>
    </source>
</evidence>
<name>A0A803P8Y2_CANSA</name>
<keyword evidence="2" id="KW-1185">Reference proteome</keyword>
<sequence length="391" mass="45645">MTAAKYDVEKFTGTKDFGLRRMKMKALLVHQGLYEALLRDKSLLDYSMFEKDKKDTLAKSHSVMDCLQGAEVRKEKVTKGLLGKVKLEQFDFYEYCVLGKACRVKFGTDKRNTKGTLDYIHSDYGDPREHYHTLEVASRTELEVEPPIRVETETLIDHSSGDLEDDFRSDNLKSYKLSRDRTQREVKALDGYRHADLIAFLFHVANHIVREKPTNYAQAMKSKGRKKWNKVMLEEMHFLKKNWTWDVISMSEDGKVIGCIDEKKAFQVYKRHDIKQDLKLEQLDVKIVFLYGHLDEIILMKQPEGFEEARKEHWMSKDETEKSEMSRFSYASTVGSLMYVMVCTRPNIAYALSMVSRFMGNPRKEHLEALKWILHYLKGTIEKGLVFGMNN</sequence>
<accession>A0A803P8Y2</accession>